<dbReference type="CDD" id="cd00174">
    <property type="entry name" value="SH3"/>
    <property type="match status" value="1"/>
</dbReference>
<dbReference type="InterPro" id="IPR036028">
    <property type="entry name" value="SH3-like_dom_sf"/>
</dbReference>
<feature type="compositionally biased region" description="Basic and acidic residues" evidence="3">
    <location>
        <begin position="62"/>
        <end position="73"/>
    </location>
</feature>
<evidence type="ECO:0000256" key="1">
    <source>
        <dbReference type="ARBA" id="ARBA00022443"/>
    </source>
</evidence>
<keyword evidence="1 2" id="KW-0728">SH3 domain</keyword>
<feature type="compositionally biased region" description="Polar residues" evidence="3">
    <location>
        <begin position="204"/>
        <end position="256"/>
    </location>
</feature>
<evidence type="ECO:0000313" key="5">
    <source>
        <dbReference type="Proteomes" id="UP000695022"/>
    </source>
</evidence>
<proteinExistence type="predicted"/>
<reference evidence="6" key="1">
    <citation type="submission" date="2025-08" db="UniProtKB">
        <authorList>
            <consortium name="RefSeq"/>
        </authorList>
    </citation>
    <scope>IDENTIFICATION</scope>
</reference>
<protein>
    <submittedName>
        <fullName evidence="6">Cell wall protein IFF6-like</fullName>
    </submittedName>
</protein>
<feature type="compositionally biased region" description="Basic and acidic residues" evidence="3">
    <location>
        <begin position="90"/>
        <end position="114"/>
    </location>
</feature>
<feature type="region of interest" description="Disordered" evidence="3">
    <location>
        <begin position="1"/>
        <end position="307"/>
    </location>
</feature>
<sequence>MTSQQTIHEEWCDSDEAEARDASHGDRQPFAPTEKKASPTKKNKKDASELPSVSQEMLPSFKEADESDRRPRIDCSAIAENGSRRGARSAIERRDWRRVTLHADHSPRHAESARESGGSHAPGTHPATPTHSPCQAGNTASYSPRQEANTASNSPCQAGNTASNSPRQEANSASNSPRQEANSASNSPRNTNNSTNHSPRHMSKNSPPHTDNSTNHSPRHTASNSPRHTISNSPRHTTSNSPPHTANHSPPHTANHSPCPHTHSQDSCCYTDHTSSYHSPSRHGGNSTQASARYTPNTSVSMYNSPSADLSLGSKSIEEQVVPGTPNGRHTGDTSASGLRRSSPVRSDNEREAKNASSSSGSKMTEAIHTWSLNGNTPSTDVCTWSLGAGGSGRRSEKKLSDGPTMTVLYDFEATEEGDLSVRQGATITLLNDDDATWLWVRDVGNAEGYIPRDFAVEDGFSESGIEVPDVGEHFPSPSACLPAAAAVAAASPNPDSDTDGMAGTGKLSLSYTASSSSSSSLEQPTDERHKTTTTCDDGDVTAAADVPCFEESFVAMSTRAGARGCDDDDGCVPATPEGSAVAAGDHVVFDESPIEAPPLRRRDAVPQRSFQMYL</sequence>
<feature type="domain" description="SH3" evidence="4">
    <location>
        <begin position="401"/>
        <end position="461"/>
    </location>
</feature>
<feature type="region of interest" description="Disordered" evidence="3">
    <location>
        <begin position="491"/>
        <end position="537"/>
    </location>
</feature>
<dbReference type="Proteomes" id="UP000695022">
    <property type="component" value="Unplaced"/>
</dbReference>
<dbReference type="PROSITE" id="PS50002">
    <property type="entry name" value="SH3"/>
    <property type="match status" value="1"/>
</dbReference>
<feature type="compositionally biased region" description="Polar residues" evidence="3">
    <location>
        <begin position="127"/>
        <end position="180"/>
    </location>
</feature>
<name>A0ABM1EYS8_PRICU</name>
<gene>
    <name evidence="6" type="primary">LOC106817196</name>
</gene>
<feature type="compositionally biased region" description="Low complexity" evidence="3">
    <location>
        <begin position="508"/>
        <end position="522"/>
    </location>
</feature>
<feature type="compositionally biased region" description="Low complexity" evidence="3">
    <location>
        <begin position="181"/>
        <end position="197"/>
    </location>
</feature>
<dbReference type="RefSeq" id="XP_014677349.1">
    <property type="nucleotide sequence ID" value="XM_014821863.1"/>
</dbReference>
<evidence type="ECO:0000256" key="2">
    <source>
        <dbReference type="PROSITE-ProRule" id="PRU00192"/>
    </source>
</evidence>
<evidence type="ECO:0000256" key="3">
    <source>
        <dbReference type="SAM" id="MobiDB-lite"/>
    </source>
</evidence>
<dbReference type="SUPFAM" id="SSF50044">
    <property type="entry name" value="SH3-domain"/>
    <property type="match status" value="1"/>
</dbReference>
<feature type="compositionally biased region" description="Polar residues" evidence="3">
    <location>
        <begin position="265"/>
        <end position="307"/>
    </location>
</feature>
<dbReference type="SMART" id="SM00326">
    <property type="entry name" value="SH3"/>
    <property type="match status" value="1"/>
</dbReference>
<dbReference type="Gene3D" id="2.30.30.40">
    <property type="entry name" value="SH3 Domains"/>
    <property type="match status" value="1"/>
</dbReference>
<dbReference type="InterPro" id="IPR001452">
    <property type="entry name" value="SH3_domain"/>
</dbReference>
<keyword evidence="5" id="KW-1185">Reference proteome</keyword>
<evidence type="ECO:0000259" key="4">
    <source>
        <dbReference type="PROSITE" id="PS50002"/>
    </source>
</evidence>
<dbReference type="GeneID" id="106817196"/>
<dbReference type="Pfam" id="PF00018">
    <property type="entry name" value="SH3_1"/>
    <property type="match status" value="1"/>
</dbReference>
<organism evidence="5 6">
    <name type="scientific">Priapulus caudatus</name>
    <name type="common">Priapulid worm</name>
    <dbReference type="NCBI Taxonomy" id="37621"/>
    <lineage>
        <taxon>Eukaryota</taxon>
        <taxon>Metazoa</taxon>
        <taxon>Ecdysozoa</taxon>
        <taxon>Scalidophora</taxon>
        <taxon>Priapulida</taxon>
        <taxon>Priapulimorpha</taxon>
        <taxon>Priapulimorphida</taxon>
        <taxon>Priapulidae</taxon>
        <taxon>Priapulus</taxon>
    </lineage>
</organism>
<feature type="compositionally biased region" description="Basic and acidic residues" evidence="3">
    <location>
        <begin position="7"/>
        <end position="37"/>
    </location>
</feature>
<feature type="region of interest" description="Disordered" evidence="3">
    <location>
        <begin position="320"/>
        <end position="364"/>
    </location>
</feature>
<accession>A0ABM1EYS8</accession>
<evidence type="ECO:0000313" key="6">
    <source>
        <dbReference type="RefSeq" id="XP_014677349.1"/>
    </source>
</evidence>